<dbReference type="SUPFAM" id="SSF52833">
    <property type="entry name" value="Thioredoxin-like"/>
    <property type="match status" value="1"/>
</dbReference>
<dbReference type="Proteomes" id="UP001403385">
    <property type="component" value="Unassembled WGS sequence"/>
</dbReference>
<evidence type="ECO:0000259" key="2">
    <source>
        <dbReference type="PROSITE" id="PS51352"/>
    </source>
</evidence>
<organism evidence="3 4">
    <name type="scientific">Rapidithrix thailandica</name>
    <dbReference type="NCBI Taxonomy" id="413964"/>
    <lineage>
        <taxon>Bacteria</taxon>
        <taxon>Pseudomonadati</taxon>
        <taxon>Bacteroidota</taxon>
        <taxon>Cytophagia</taxon>
        <taxon>Cytophagales</taxon>
        <taxon>Flammeovirgaceae</taxon>
        <taxon>Rapidithrix</taxon>
    </lineage>
</organism>
<evidence type="ECO:0000256" key="1">
    <source>
        <dbReference type="SAM" id="SignalP"/>
    </source>
</evidence>
<dbReference type="Gene3D" id="3.40.30.10">
    <property type="entry name" value="Glutaredoxin"/>
    <property type="match status" value="1"/>
</dbReference>
<feature type="chain" id="PRO_5043835849" evidence="1">
    <location>
        <begin position="21"/>
        <end position="161"/>
    </location>
</feature>
<dbReference type="PANTHER" id="PTHR42852">
    <property type="entry name" value="THIOL:DISULFIDE INTERCHANGE PROTEIN DSBE"/>
    <property type="match status" value="1"/>
</dbReference>
<feature type="signal peptide" evidence="1">
    <location>
        <begin position="1"/>
        <end position="20"/>
    </location>
</feature>
<dbReference type="InterPro" id="IPR013766">
    <property type="entry name" value="Thioredoxin_domain"/>
</dbReference>
<sequence length="161" mass="18759">MKKFLFLFILGFICWNSTLAQPEVKVIKMEQLEAMINHTSGKTYVINFWATWCAPCIKELPDFEKARDTFKSKNVEFILVSLDFANQLESRVIPFVKRKNLKSRVVLLDETDYDTWIGRIDPDWEGAIPATLVVNSQSQQRKFFPKGLTYDDLVKILQSFI</sequence>
<gene>
    <name evidence="3" type="ORF">AAG747_00600</name>
</gene>
<evidence type="ECO:0000313" key="3">
    <source>
        <dbReference type="EMBL" id="MEN7546384.1"/>
    </source>
</evidence>
<dbReference type="PANTHER" id="PTHR42852:SF13">
    <property type="entry name" value="PROTEIN DIPZ"/>
    <property type="match status" value="1"/>
</dbReference>
<protein>
    <submittedName>
        <fullName evidence="3">TlpA disulfide reductase family protein</fullName>
    </submittedName>
</protein>
<dbReference type="AlphaFoldDB" id="A0AAW9S0D8"/>
<dbReference type="CDD" id="cd02966">
    <property type="entry name" value="TlpA_like_family"/>
    <property type="match status" value="1"/>
</dbReference>
<dbReference type="InterPro" id="IPR050553">
    <property type="entry name" value="Thioredoxin_ResA/DsbE_sf"/>
</dbReference>
<evidence type="ECO:0000313" key="4">
    <source>
        <dbReference type="Proteomes" id="UP001403385"/>
    </source>
</evidence>
<accession>A0AAW9S0D8</accession>
<dbReference type="InterPro" id="IPR000866">
    <property type="entry name" value="AhpC/TSA"/>
</dbReference>
<keyword evidence="1" id="KW-0732">Signal</keyword>
<feature type="domain" description="Thioredoxin" evidence="2">
    <location>
        <begin position="1"/>
        <end position="161"/>
    </location>
</feature>
<dbReference type="Pfam" id="PF00578">
    <property type="entry name" value="AhpC-TSA"/>
    <property type="match status" value="1"/>
</dbReference>
<dbReference type="PROSITE" id="PS51352">
    <property type="entry name" value="THIOREDOXIN_2"/>
    <property type="match status" value="1"/>
</dbReference>
<name>A0AAW9S0D8_9BACT</name>
<comment type="caution">
    <text evidence="3">The sequence shown here is derived from an EMBL/GenBank/DDBJ whole genome shotgun (WGS) entry which is preliminary data.</text>
</comment>
<dbReference type="RefSeq" id="WP_346819172.1">
    <property type="nucleotide sequence ID" value="NZ_JBDKWZ010000001.1"/>
</dbReference>
<dbReference type="GO" id="GO:0016491">
    <property type="term" value="F:oxidoreductase activity"/>
    <property type="evidence" value="ECO:0007669"/>
    <property type="project" value="InterPro"/>
</dbReference>
<dbReference type="InterPro" id="IPR036249">
    <property type="entry name" value="Thioredoxin-like_sf"/>
</dbReference>
<dbReference type="GO" id="GO:0016209">
    <property type="term" value="F:antioxidant activity"/>
    <property type="evidence" value="ECO:0007669"/>
    <property type="project" value="InterPro"/>
</dbReference>
<proteinExistence type="predicted"/>
<keyword evidence="4" id="KW-1185">Reference proteome</keyword>
<reference evidence="3 4" key="1">
    <citation type="submission" date="2024-04" db="EMBL/GenBank/DDBJ databases">
        <title>Novel genus in family Flammeovirgaceae.</title>
        <authorList>
            <person name="Nguyen T.H."/>
            <person name="Vuong T.Q."/>
            <person name="Le H."/>
            <person name="Kim S.-G."/>
        </authorList>
    </citation>
    <scope>NUCLEOTIDE SEQUENCE [LARGE SCALE GENOMIC DNA]</scope>
    <source>
        <strain evidence="3 4">JCM 23209</strain>
    </source>
</reference>
<dbReference type="EMBL" id="JBDKWZ010000001">
    <property type="protein sequence ID" value="MEN7546384.1"/>
    <property type="molecule type" value="Genomic_DNA"/>
</dbReference>